<gene>
    <name evidence="2" type="ORF">SAMN04488508_107141</name>
</gene>
<protein>
    <submittedName>
        <fullName evidence="2">Uncharacterized protein</fullName>
    </submittedName>
</protein>
<organism evidence="2 3">
    <name type="scientific">Aquimarina spongiae</name>
    <dbReference type="NCBI Taxonomy" id="570521"/>
    <lineage>
        <taxon>Bacteria</taxon>
        <taxon>Pseudomonadati</taxon>
        <taxon>Bacteroidota</taxon>
        <taxon>Flavobacteriia</taxon>
        <taxon>Flavobacteriales</taxon>
        <taxon>Flavobacteriaceae</taxon>
        <taxon>Aquimarina</taxon>
    </lineage>
</organism>
<accession>A0A1M6I649</accession>
<proteinExistence type="predicted"/>
<dbReference type="STRING" id="570521.SAMN04488508_107141"/>
<dbReference type="AlphaFoldDB" id="A0A1M6I649"/>
<dbReference type="Proteomes" id="UP000184432">
    <property type="component" value="Unassembled WGS sequence"/>
</dbReference>
<sequence>MKRILIYVLFAMLSFSAKSQAVITHTMNVSWTDNLSQSRYKSINSENHKLTGKLTANTPFILGLSRVYKEQYDELKTLNRLFELRAKGSIARFANGTTFSNNVYDSMGYIHTKYPVLNLNPGDTFRNLIIRRRYSTKLNREKKRIENYVNPDNPIPEGERIYLILSTIENVLNITLHNEEY</sequence>
<feature type="chain" id="PRO_5013065006" evidence="1">
    <location>
        <begin position="22"/>
        <end position="181"/>
    </location>
</feature>
<evidence type="ECO:0000313" key="3">
    <source>
        <dbReference type="Proteomes" id="UP000184432"/>
    </source>
</evidence>
<dbReference type="EMBL" id="FQYP01000007">
    <property type="protein sequence ID" value="SHJ29923.1"/>
    <property type="molecule type" value="Genomic_DNA"/>
</dbReference>
<feature type="signal peptide" evidence="1">
    <location>
        <begin position="1"/>
        <end position="21"/>
    </location>
</feature>
<dbReference type="RefSeq" id="WP_073318041.1">
    <property type="nucleotide sequence ID" value="NZ_FQYP01000007.1"/>
</dbReference>
<evidence type="ECO:0000256" key="1">
    <source>
        <dbReference type="SAM" id="SignalP"/>
    </source>
</evidence>
<name>A0A1M6I649_9FLAO</name>
<keyword evidence="1" id="KW-0732">Signal</keyword>
<dbReference type="OrthoDB" id="1253896at2"/>
<reference evidence="3" key="1">
    <citation type="submission" date="2016-11" db="EMBL/GenBank/DDBJ databases">
        <authorList>
            <person name="Varghese N."/>
            <person name="Submissions S."/>
        </authorList>
    </citation>
    <scope>NUCLEOTIDE SEQUENCE [LARGE SCALE GENOMIC DNA]</scope>
    <source>
        <strain evidence="3">DSM 22623</strain>
    </source>
</reference>
<keyword evidence="3" id="KW-1185">Reference proteome</keyword>
<evidence type="ECO:0000313" key="2">
    <source>
        <dbReference type="EMBL" id="SHJ29923.1"/>
    </source>
</evidence>